<dbReference type="AlphaFoldDB" id="U7DVL7"/>
<proteinExistence type="predicted"/>
<dbReference type="InParanoid" id="U7DVL7"/>
<accession>U7DVL7</accession>
<evidence type="ECO:0000313" key="1">
    <source>
        <dbReference type="EMBL" id="PNS92410.1"/>
    </source>
</evidence>
<keyword evidence="2" id="KW-1185">Reference proteome</keyword>
<reference evidence="1 2" key="1">
    <citation type="journal article" date="2006" name="Science">
        <title>The genome of black cottonwood, Populus trichocarpa (Torr. &amp; Gray).</title>
        <authorList>
            <person name="Tuskan G.A."/>
            <person name="Difazio S."/>
            <person name="Jansson S."/>
            <person name="Bohlmann J."/>
            <person name="Grigoriev I."/>
            <person name="Hellsten U."/>
            <person name="Putnam N."/>
            <person name="Ralph S."/>
            <person name="Rombauts S."/>
            <person name="Salamov A."/>
            <person name="Schein J."/>
            <person name="Sterck L."/>
            <person name="Aerts A."/>
            <person name="Bhalerao R.R."/>
            <person name="Bhalerao R.P."/>
            <person name="Blaudez D."/>
            <person name="Boerjan W."/>
            <person name="Brun A."/>
            <person name="Brunner A."/>
            <person name="Busov V."/>
            <person name="Campbell M."/>
            <person name="Carlson J."/>
            <person name="Chalot M."/>
            <person name="Chapman J."/>
            <person name="Chen G.L."/>
            <person name="Cooper D."/>
            <person name="Coutinho P.M."/>
            <person name="Couturier J."/>
            <person name="Covert S."/>
            <person name="Cronk Q."/>
            <person name="Cunningham R."/>
            <person name="Davis J."/>
            <person name="Degroeve S."/>
            <person name="Dejardin A."/>
            <person name="Depamphilis C."/>
            <person name="Detter J."/>
            <person name="Dirks B."/>
            <person name="Dubchak I."/>
            <person name="Duplessis S."/>
            <person name="Ehlting J."/>
            <person name="Ellis B."/>
            <person name="Gendler K."/>
            <person name="Goodstein D."/>
            <person name="Gribskov M."/>
            <person name="Grimwood J."/>
            <person name="Groover A."/>
            <person name="Gunter L."/>
            <person name="Hamberger B."/>
            <person name="Heinze B."/>
            <person name="Helariutta Y."/>
            <person name="Henrissat B."/>
            <person name="Holligan D."/>
            <person name="Holt R."/>
            <person name="Huang W."/>
            <person name="Islam-Faridi N."/>
            <person name="Jones S."/>
            <person name="Jones-Rhoades M."/>
            <person name="Jorgensen R."/>
            <person name="Joshi C."/>
            <person name="Kangasjarvi J."/>
            <person name="Karlsson J."/>
            <person name="Kelleher C."/>
            <person name="Kirkpatrick R."/>
            <person name="Kirst M."/>
            <person name="Kohler A."/>
            <person name="Kalluri U."/>
            <person name="Larimer F."/>
            <person name="Leebens-Mack J."/>
            <person name="Leple J.C."/>
            <person name="Locascio P."/>
            <person name="Lou Y."/>
            <person name="Lucas S."/>
            <person name="Martin F."/>
            <person name="Montanini B."/>
            <person name="Napoli C."/>
            <person name="Nelson D.R."/>
            <person name="Nelson C."/>
            <person name="Nieminen K."/>
            <person name="Nilsson O."/>
            <person name="Pereda V."/>
            <person name="Peter G."/>
            <person name="Philippe R."/>
            <person name="Pilate G."/>
            <person name="Poliakov A."/>
            <person name="Razumovskaya J."/>
            <person name="Richardson P."/>
            <person name="Rinaldi C."/>
            <person name="Ritland K."/>
            <person name="Rouze P."/>
            <person name="Ryaboy D."/>
            <person name="Schmutz J."/>
            <person name="Schrader J."/>
            <person name="Segerman B."/>
            <person name="Shin H."/>
            <person name="Siddiqui A."/>
            <person name="Sterky F."/>
            <person name="Terry A."/>
            <person name="Tsai C.J."/>
            <person name="Uberbacher E."/>
            <person name="Unneberg P."/>
            <person name="Vahala J."/>
            <person name="Wall K."/>
            <person name="Wessler S."/>
            <person name="Yang G."/>
            <person name="Yin T."/>
            <person name="Douglas C."/>
            <person name="Marra M."/>
            <person name="Sandberg G."/>
            <person name="Van de Peer Y."/>
            <person name="Rokhsar D."/>
        </authorList>
    </citation>
    <scope>NUCLEOTIDE SEQUENCE [LARGE SCALE GENOMIC DNA]</scope>
    <source>
        <strain evidence="2">cv. Nisqually</strain>
    </source>
</reference>
<gene>
    <name evidence="1" type="ORF">POPTR_018G031000</name>
</gene>
<organism evidence="1 2">
    <name type="scientific">Populus trichocarpa</name>
    <name type="common">Western balsam poplar</name>
    <name type="synonym">Populus balsamifera subsp. trichocarpa</name>
    <dbReference type="NCBI Taxonomy" id="3694"/>
    <lineage>
        <taxon>Eukaryota</taxon>
        <taxon>Viridiplantae</taxon>
        <taxon>Streptophyta</taxon>
        <taxon>Embryophyta</taxon>
        <taxon>Tracheophyta</taxon>
        <taxon>Spermatophyta</taxon>
        <taxon>Magnoliopsida</taxon>
        <taxon>eudicotyledons</taxon>
        <taxon>Gunneridae</taxon>
        <taxon>Pentapetalae</taxon>
        <taxon>rosids</taxon>
        <taxon>fabids</taxon>
        <taxon>Malpighiales</taxon>
        <taxon>Salicaceae</taxon>
        <taxon>Saliceae</taxon>
        <taxon>Populus</taxon>
    </lineage>
</organism>
<protein>
    <submittedName>
        <fullName evidence="1">Uncharacterized protein</fullName>
    </submittedName>
</protein>
<name>U7DVL7_POPTR</name>
<evidence type="ECO:0000313" key="2">
    <source>
        <dbReference type="Proteomes" id="UP000006729"/>
    </source>
</evidence>
<dbReference type="EMBL" id="CM009307">
    <property type="protein sequence ID" value="PNS92410.1"/>
    <property type="molecule type" value="Genomic_DNA"/>
</dbReference>
<dbReference type="Proteomes" id="UP000006729">
    <property type="component" value="Chromosome 18"/>
</dbReference>
<sequence length="67" mass="7468">MPMGLAIRDDQLGMASSRMCGDSYCLSLLAACKSCFCRAENCSSWNDIDSSFKNYNQMLKIQAFLVL</sequence>
<dbReference type="HOGENOM" id="CLU_2817249_0_0_1"/>